<evidence type="ECO:0000313" key="1">
    <source>
        <dbReference type="EMBL" id="ADV34369.1"/>
    </source>
</evidence>
<organism evidence="1 2">
    <name type="scientific">Mycoplasmopsis fermentans (strain M64)</name>
    <name type="common">Mycoplasma fermentans</name>
    <dbReference type="NCBI Taxonomy" id="943945"/>
    <lineage>
        <taxon>Bacteria</taxon>
        <taxon>Bacillati</taxon>
        <taxon>Mycoplasmatota</taxon>
        <taxon>Mycoplasmoidales</taxon>
        <taxon>Metamycoplasmataceae</taxon>
        <taxon>Mycoplasmopsis</taxon>
    </lineage>
</organism>
<evidence type="ECO:0000313" key="2">
    <source>
        <dbReference type="Proteomes" id="UP000007473"/>
    </source>
</evidence>
<reference evidence="1 2" key="1">
    <citation type="journal article" date="2011" name="J. Bacteriol.">
        <title>Genome sequence of the repetitive-sequence-rich Mycoplasma fermentans strain M64.</title>
        <authorList>
            <person name="Shu H.W."/>
            <person name="Liu T.T."/>
            <person name="Chang H.Y."/>
            <person name="Liu Y.M."/>
            <person name="Wu K.M."/>
            <person name="Shu H.Y."/>
            <person name="Tsai S.F."/>
            <person name="Hsiao K.J."/>
            <person name="Hu W.S."/>
            <person name="Ng W.V."/>
        </authorList>
    </citation>
    <scope>NUCLEOTIDE SEQUENCE [LARGE SCALE GENOMIC DNA]</scope>
    <source>
        <strain evidence="1 2">M64</strain>
    </source>
</reference>
<dbReference type="KEGG" id="mfm:MfeM64YM_0366"/>
<name>A0AB32XBI7_MYCFM</name>
<protein>
    <submittedName>
        <fullName evidence="1">Uncharacterized protein</fullName>
    </submittedName>
</protein>
<accession>A0AB32XBI7</accession>
<proteinExistence type="predicted"/>
<sequence length="30" mass="3559">MILALSKELNLKDIENLFSKKNFYKLISNM</sequence>
<dbReference type="Proteomes" id="UP000007473">
    <property type="component" value="Chromosome"/>
</dbReference>
<dbReference type="AlphaFoldDB" id="A0AB32XBI7"/>
<gene>
    <name evidence="1" type="ordered locus">MfeM64YM_0366</name>
</gene>
<dbReference type="EMBL" id="CP002458">
    <property type="protein sequence ID" value="ADV34369.1"/>
    <property type="molecule type" value="Genomic_DNA"/>
</dbReference>